<dbReference type="GO" id="GO:0003955">
    <property type="term" value="F:NAD(P)H dehydrogenase (quinone) activity"/>
    <property type="evidence" value="ECO:0007669"/>
    <property type="project" value="TreeGrafter"/>
</dbReference>
<dbReference type="InterPro" id="IPR023753">
    <property type="entry name" value="FAD/NAD-binding_dom"/>
</dbReference>
<comment type="cofactor">
    <cofactor evidence="1">
        <name>FAD</name>
        <dbReference type="ChEBI" id="CHEBI:57692"/>
    </cofactor>
</comment>
<evidence type="ECO:0000259" key="6">
    <source>
        <dbReference type="Pfam" id="PF07992"/>
    </source>
</evidence>
<dbReference type="SUPFAM" id="SSF51905">
    <property type="entry name" value="FAD/NAD(P)-binding domain"/>
    <property type="match status" value="2"/>
</dbReference>
<dbReference type="RefSeq" id="WP_059035812.1">
    <property type="nucleotide sequence ID" value="NZ_JAADZU010000006.1"/>
</dbReference>
<dbReference type="Gene3D" id="3.50.50.100">
    <property type="match status" value="1"/>
</dbReference>
<dbReference type="InterPro" id="IPR051169">
    <property type="entry name" value="NADH-Q_oxidoreductase"/>
</dbReference>
<dbReference type="GO" id="GO:0019646">
    <property type="term" value="P:aerobic electron transport chain"/>
    <property type="evidence" value="ECO:0007669"/>
    <property type="project" value="TreeGrafter"/>
</dbReference>
<reference evidence="7 8" key="1">
    <citation type="submission" date="2020-01" db="EMBL/GenBank/DDBJ databases">
        <title>Investigation of new actinobacteria for the biodesulphurisation of diesel fuel.</title>
        <authorList>
            <person name="Athi Narayanan S.M."/>
        </authorList>
    </citation>
    <scope>NUCLEOTIDE SEQUENCE [LARGE SCALE GENOMIC DNA]</scope>
    <source>
        <strain evidence="7 8">213E</strain>
    </source>
</reference>
<comment type="caution">
    <text evidence="7">The sequence shown here is derived from an EMBL/GenBank/DDBJ whole genome shotgun (WGS) entry which is preliminary data.</text>
</comment>
<proteinExistence type="inferred from homology"/>
<evidence type="ECO:0000256" key="3">
    <source>
        <dbReference type="ARBA" id="ARBA00022630"/>
    </source>
</evidence>
<evidence type="ECO:0000313" key="8">
    <source>
        <dbReference type="Proteomes" id="UP000466307"/>
    </source>
</evidence>
<dbReference type="Pfam" id="PF07992">
    <property type="entry name" value="Pyr_redox_2"/>
    <property type="match status" value="1"/>
</dbReference>
<keyword evidence="4" id="KW-0274">FAD</keyword>
<evidence type="ECO:0000256" key="1">
    <source>
        <dbReference type="ARBA" id="ARBA00001974"/>
    </source>
</evidence>
<feature type="domain" description="FAD/NAD(P)-binding" evidence="6">
    <location>
        <begin position="13"/>
        <end position="339"/>
    </location>
</feature>
<dbReference type="AlphaFoldDB" id="A0A7K3LJV6"/>
<evidence type="ECO:0000256" key="5">
    <source>
        <dbReference type="ARBA" id="ARBA00023002"/>
    </source>
</evidence>
<dbReference type="EMBL" id="JAADZU010000006">
    <property type="protein sequence ID" value="NDK88549.1"/>
    <property type="molecule type" value="Genomic_DNA"/>
</dbReference>
<keyword evidence="5" id="KW-0560">Oxidoreductase</keyword>
<dbReference type="Proteomes" id="UP000466307">
    <property type="component" value="Unassembled WGS sequence"/>
</dbReference>
<sequence length="440" mass="46849">MRSTDPGRVGRPHVVIIGAGFGGINAARRLRDADVSVTVIDRGTSHLFQPLLYQCATGALSEGSISTPIRHLLRRQRNAEVYCAEATGIDPVARTVTVTRMDSSVAEVGYDYLVVAAGMRTSYHGNEHLMDHAIGMKTLDDALAIRRKIFAAFEVAETLSDPEARKPWLTFAVAGGGPTGVELAGQIRELATLALEREFRSIDPAEARVLLFHGADRVLPSFSETLSARARETLDAIGVETHLGVHVTDVTAEAVQTTDKATGTVTTYPARTTLWTTGVEAVPFAGALATALGVDQARGGTIPVGDDLSVDGHPEIFVVGDMSSHRGLPGVAEVAMQGGRHAGAVIAGLVAGGADRPGFRYRDLGSAAYIARRHALLEAGRVRLSGRMGWLAWGAIHIAFLAGVRNRAGTVLVWATSLMTDTRRERAITYGDPQTARKSF</sequence>
<dbReference type="PRINTS" id="PR00411">
    <property type="entry name" value="PNDRDTASEI"/>
</dbReference>
<comment type="similarity">
    <text evidence="2">Belongs to the NADH dehydrogenase family.</text>
</comment>
<evidence type="ECO:0000256" key="4">
    <source>
        <dbReference type="ARBA" id="ARBA00022827"/>
    </source>
</evidence>
<organism evidence="7 8">
    <name type="scientific">Gordonia desulfuricans</name>
    <dbReference type="NCBI Taxonomy" id="89051"/>
    <lineage>
        <taxon>Bacteria</taxon>
        <taxon>Bacillati</taxon>
        <taxon>Actinomycetota</taxon>
        <taxon>Actinomycetes</taxon>
        <taxon>Mycobacteriales</taxon>
        <taxon>Gordoniaceae</taxon>
        <taxon>Gordonia</taxon>
    </lineage>
</organism>
<name>A0A7K3LJV6_9ACTN</name>
<dbReference type="PRINTS" id="PR00368">
    <property type="entry name" value="FADPNR"/>
</dbReference>
<gene>
    <name evidence="7" type="ORF">GYA93_02975</name>
</gene>
<dbReference type="PANTHER" id="PTHR42913">
    <property type="entry name" value="APOPTOSIS-INDUCING FACTOR 1"/>
    <property type="match status" value="1"/>
</dbReference>
<evidence type="ECO:0000256" key="2">
    <source>
        <dbReference type="ARBA" id="ARBA00005272"/>
    </source>
</evidence>
<dbReference type="PANTHER" id="PTHR42913:SF3">
    <property type="entry name" value="64 KDA MITOCHONDRIAL NADH DEHYDROGENASE (EUROFUNG)"/>
    <property type="match status" value="1"/>
</dbReference>
<dbReference type="InterPro" id="IPR036188">
    <property type="entry name" value="FAD/NAD-bd_sf"/>
</dbReference>
<protein>
    <submittedName>
        <fullName evidence="7">NAD(P)/FAD-dependent oxidoreductase</fullName>
    </submittedName>
</protein>
<evidence type="ECO:0000313" key="7">
    <source>
        <dbReference type="EMBL" id="NDK88549.1"/>
    </source>
</evidence>
<accession>A0A7K3LJV6</accession>
<keyword evidence="3" id="KW-0285">Flavoprotein</keyword>
<keyword evidence="8" id="KW-1185">Reference proteome</keyword>